<dbReference type="AlphaFoldDB" id="A0A1I1YKD8"/>
<dbReference type="InterPro" id="IPR056303">
    <property type="entry name" value="AMIN-like"/>
</dbReference>
<dbReference type="Proteomes" id="UP000198589">
    <property type="component" value="Unassembled WGS sequence"/>
</dbReference>
<organism evidence="3 4">
    <name type="scientific">Blastococcus tunisiensis</name>
    <dbReference type="NCBI Taxonomy" id="1798228"/>
    <lineage>
        <taxon>Bacteria</taxon>
        <taxon>Bacillati</taxon>
        <taxon>Actinomycetota</taxon>
        <taxon>Actinomycetes</taxon>
        <taxon>Geodermatophilales</taxon>
        <taxon>Geodermatophilaceae</taxon>
        <taxon>Blastococcus</taxon>
    </lineage>
</organism>
<evidence type="ECO:0000259" key="2">
    <source>
        <dbReference type="Pfam" id="PF24837"/>
    </source>
</evidence>
<dbReference type="RefSeq" id="WP_092195524.1">
    <property type="nucleotide sequence ID" value="NZ_FOND01000002.1"/>
</dbReference>
<dbReference type="STRING" id="1798228.SAMN05216574_102386"/>
<sequence>MTRKPARLLVLSLAAVTGLVVSAVPASAADPYCGIRWGSLPQVATAWDTEMVNGIRAGRHACFDRLVVDLGGQDTTFGSYDVRYVRVVSEDGSGRQVPVRGGADIRVLLAAPAYDQYGNATFTPGDRSQVVDVAGWTTFRQVAWAGSFEGRTTLALGVRAHLPFRVFTLAGTPASDQGPRLVIDVAHSW</sequence>
<feature type="domain" description="AMIN-like" evidence="2">
    <location>
        <begin position="51"/>
        <end position="187"/>
    </location>
</feature>
<keyword evidence="1" id="KW-0732">Signal</keyword>
<evidence type="ECO:0000313" key="4">
    <source>
        <dbReference type="Proteomes" id="UP000198589"/>
    </source>
</evidence>
<gene>
    <name evidence="3" type="ORF">SAMN05216574_102386</name>
</gene>
<dbReference type="Pfam" id="PF24837">
    <property type="entry name" value="AMIN-like"/>
    <property type="match status" value="1"/>
</dbReference>
<accession>A0A1I1YKD8</accession>
<feature type="chain" id="PRO_5011577785" description="AMIN-like domain-containing protein" evidence="1">
    <location>
        <begin position="29"/>
        <end position="189"/>
    </location>
</feature>
<keyword evidence="4" id="KW-1185">Reference proteome</keyword>
<feature type="signal peptide" evidence="1">
    <location>
        <begin position="1"/>
        <end position="28"/>
    </location>
</feature>
<dbReference type="OrthoDB" id="3393679at2"/>
<evidence type="ECO:0000313" key="3">
    <source>
        <dbReference type="EMBL" id="SFE19859.1"/>
    </source>
</evidence>
<reference evidence="4" key="1">
    <citation type="submission" date="2016-10" db="EMBL/GenBank/DDBJ databases">
        <authorList>
            <person name="Varghese N."/>
            <person name="Submissions S."/>
        </authorList>
    </citation>
    <scope>NUCLEOTIDE SEQUENCE [LARGE SCALE GENOMIC DNA]</scope>
    <source>
        <strain evidence="4">DSM 46838</strain>
    </source>
</reference>
<name>A0A1I1YKD8_9ACTN</name>
<protein>
    <recommendedName>
        <fullName evidence="2">AMIN-like domain-containing protein</fullName>
    </recommendedName>
</protein>
<dbReference type="EMBL" id="FOND01000002">
    <property type="protein sequence ID" value="SFE19859.1"/>
    <property type="molecule type" value="Genomic_DNA"/>
</dbReference>
<evidence type="ECO:0000256" key="1">
    <source>
        <dbReference type="SAM" id="SignalP"/>
    </source>
</evidence>
<proteinExistence type="predicted"/>